<dbReference type="Pfam" id="PF13814">
    <property type="entry name" value="Replic_Relax"/>
    <property type="match status" value="1"/>
</dbReference>
<dbReference type="Proteomes" id="UP000501421">
    <property type="component" value="Chromosome"/>
</dbReference>
<dbReference type="EMBL" id="AP022559">
    <property type="protein sequence ID" value="BBW99062.1"/>
    <property type="molecule type" value="Genomic_DNA"/>
</dbReference>
<evidence type="ECO:0000313" key="2">
    <source>
        <dbReference type="EMBL" id="BBW99062.1"/>
    </source>
</evidence>
<geneLocation type="plasmid" evidence="2 3">
    <name>pGspE55-2</name>
</geneLocation>
<sequence>MRKAIAKEQRQGAILSSLAKLDYLTRSQLQVLHNLGSPRNTSRVMKALEPFVAKFLDGEAVYYLTKEGRERTGARRVRKRSIQARHYIMRNDIYIAYGCPESWKNEVKLEVKGVVSVVADALFVQDGRYYIVEIDHQQKMSANKVKIAKYRKMIELGVFKVPPVFIWMTTTEYKKKQLIELSEGMDVRVFLASQFH</sequence>
<dbReference type="RefSeq" id="WP_172418633.1">
    <property type="nucleotide sequence ID" value="NZ_AP022557.1"/>
</dbReference>
<dbReference type="AlphaFoldDB" id="A0A679FQY1"/>
<keyword evidence="3" id="KW-1185">Reference proteome</keyword>
<evidence type="ECO:0008006" key="4">
    <source>
        <dbReference type="Google" id="ProtNLM"/>
    </source>
</evidence>
<proteinExistence type="predicted"/>
<organism evidence="2 3">
    <name type="scientific">Geobacillus subterraneus</name>
    <dbReference type="NCBI Taxonomy" id="129338"/>
    <lineage>
        <taxon>Bacteria</taxon>
        <taxon>Bacillati</taxon>
        <taxon>Bacillota</taxon>
        <taxon>Bacilli</taxon>
        <taxon>Bacillales</taxon>
        <taxon>Anoxybacillaceae</taxon>
        <taxon>Geobacillus</taxon>
    </lineage>
</organism>
<name>A0A679FQY1_9BACL</name>
<accession>A0A679FQY1</accession>
<dbReference type="EMBL" id="AP022557">
    <property type="protein sequence ID" value="BBW97208.1"/>
    <property type="molecule type" value="Genomic_DNA"/>
</dbReference>
<dbReference type="InterPro" id="IPR025855">
    <property type="entry name" value="Replic_Relax"/>
</dbReference>
<keyword evidence="2" id="KW-0614">Plasmid</keyword>
<protein>
    <recommendedName>
        <fullName evidence="4">Replication-relaxation</fullName>
    </recommendedName>
</protein>
<gene>
    <name evidence="1" type="ORF">GsuE55_20410</name>
    <name evidence="2" type="ORF">GsuE55_38950</name>
</gene>
<evidence type="ECO:0000313" key="3">
    <source>
        <dbReference type="Proteomes" id="UP000501421"/>
    </source>
</evidence>
<evidence type="ECO:0000313" key="1">
    <source>
        <dbReference type="EMBL" id="BBW97208.1"/>
    </source>
</evidence>
<dbReference type="Proteomes" id="UP000501421">
    <property type="component" value="Plasmid pGspE55-2"/>
</dbReference>
<reference evidence="2" key="1">
    <citation type="journal article" date="2020" name="Microbiol. Resour. Announc.">
        <title>Complete Genome Sequence of Geobacillus sp. Strain E55-1, Isolated from Mine Geyser in Japan.</title>
        <authorList>
            <person name="Miyazaki K."/>
            <person name="Hase E."/>
            <person name="Tokito N."/>
        </authorList>
    </citation>
    <scope>NUCLEOTIDE SEQUENCE [LARGE SCALE GENOMIC DNA]</scope>
    <source>
        <strain evidence="2">E55-1</strain>
        <plasmid evidence="2">pGspE55-2</plasmid>
    </source>
</reference>